<dbReference type="PANTHER" id="PTHR48047">
    <property type="entry name" value="GLYCOSYLTRANSFERASE"/>
    <property type="match status" value="1"/>
</dbReference>
<dbReference type="CDD" id="cd03784">
    <property type="entry name" value="GT1_Gtf-like"/>
    <property type="match status" value="1"/>
</dbReference>
<dbReference type="Pfam" id="PF00201">
    <property type="entry name" value="UDPGT"/>
    <property type="match status" value="1"/>
</dbReference>
<evidence type="ECO:0000256" key="2">
    <source>
        <dbReference type="ARBA" id="ARBA00022679"/>
    </source>
</evidence>
<evidence type="ECO:0000313" key="4">
    <source>
        <dbReference type="EMBL" id="CAI9284063.1"/>
    </source>
</evidence>
<organism evidence="4 5">
    <name type="scientific">Lactuca saligna</name>
    <name type="common">Willowleaf lettuce</name>
    <dbReference type="NCBI Taxonomy" id="75948"/>
    <lineage>
        <taxon>Eukaryota</taxon>
        <taxon>Viridiplantae</taxon>
        <taxon>Streptophyta</taxon>
        <taxon>Embryophyta</taxon>
        <taxon>Tracheophyta</taxon>
        <taxon>Spermatophyta</taxon>
        <taxon>Magnoliopsida</taxon>
        <taxon>eudicotyledons</taxon>
        <taxon>Gunneridae</taxon>
        <taxon>Pentapetalae</taxon>
        <taxon>asterids</taxon>
        <taxon>campanulids</taxon>
        <taxon>Asterales</taxon>
        <taxon>Asteraceae</taxon>
        <taxon>Cichorioideae</taxon>
        <taxon>Cichorieae</taxon>
        <taxon>Lactucinae</taxon>
        <taxon>Lactuca</taxon>
    </lineage>
</organism>
<evidence type="ECO:0008006" key="6">
    <source>
        <dbReference type="Google" id="ProtNLM"/>
    </source>
</evidence>
<proteinExistence type="inferred from homology"/>
<evidence type="ECO:0000256" key="1">
    <source>
        <dbReference type="ARBA" id="ARBA00009995"/>
    </source>
</evidence>
<comment type="function">
    <text evidence="3">May glycosylate diterpenes or flavonols in leaves.</text>
</comment>
<comment type="similarity">
    <text evidence="1">Belongs to the UDP-glycosyltransferase family.</text>
</comment>
<reference evidence="4" key="1">
    <citation type="submission" date="2023-04" db="EMBL/GenBank/DDBJ databases">
        <authorList>
            <person name="Vijverberg K."/>
            <person name="Xiong W."/>
            <person name="Schranz E."/>
        </authorList>
    </citation>
    <scope>NUCLEOTIDE SEQUENCE</scope>
</reference>
<evidence type="ECO:0000313" key="5">
    <source>
        <dbReference type="Proteomes" id="UP001177003"/>
    </source>
</evidence>
<dbReference type="FunFam" id="3.40.50.2000:FF:000056">
    <property type="entry name" value="Glycosyltransferase"/>
    <property type="match status" value="1"/>
</dbReference>
<evidence type="ECO:0000256" key="3">
    <source>
        <dbReference type="ARBA" id="ARBA00053747"/>
    </source>
</evidence>
<protein>
    <recommendedName>
        <fullName evidence="6">Glycosyltransferase</fullName>
    </recommendedName>
</protein>
<dbReference type="InterPro" id="IPR002213">
    <property type="entry name" value="UDP_glucos_trans"/>
</dbReference>
<dbReference type="PANTHER" id="PTHR48047:SF118">
    <property type="entry name" value="HEXOSYLTRANSFERASE-RELATED"/>
    <property type="match status" value="1"/>
</dbReference>
<name>A0AA35Z177_LACSI</name>
<keyword evidence="5" id="KW-1185">Reference proteome</keyword>
<dbReference type="Proteomes" id="UP001177003">
    <property type="component" value="Chromosome 5"/>
</dbReference>
<dbReference type="EMBL" id="OX465081">
    <property type="protein sequence ID" value="CAI9284063.1"/>
    <property type="molecule type" value="Genomic_DNA"/>
</dbReference>
<dbReference type="SUPFAM" id="SSF53756">
    <property type="entry name" value="UDP-Glycosyltransferase/glycogen phosphorylase"/>
    <property type="match status" value="1"/>
</dbReference>
<dbReference type="AlphaFoldDB" id="A0AA35Z177"/>
<accession>A0AA35Z177</accession>
<dbReference type="GO" id="GO:0035251">
    <property type="term" value="F:UDP-glucosyltransferase activity"/>
    <property type="evidence" value="ECO:0007669"/>
    <property type="project" value="TreeGrafter"/>
</dbReference>
<keyword evidence="2" id="KW-0808">Transferase</keyword>
<dbReference type="Gene3D" id="3.40.50.2000">
    <property type="entry name" value="Glycogen Phosphorylase B"/>
    <property type="match status" value="2"/>
</dbReference>
<gene>
    <name evidence="4" type="ORF">LSALG_LOCUS23622</name>
</gene>
<sequence length="446" mass="49434">MTHSTHLLVYPFSSSGHIIPLLDLTDTLLRRGLTITVVISPLNLQLLDPLLSSHPTSLHKLLSPDPEINLTSHPLISKVISTQKQFDPILKWFRSHPSPPVAIISDFFLGWTSGLASQLGIRRVVFNPSGVFGISIIQTMWRDAAENNDYNGVDKDDNSLVSFPEIPSSPEFQMWQLPTVSRNFKKGDPDYESFRKGMLANMTSWGSVYNTFEDLEKTYMDHMKKQMGHDRVWAVGPLLPKDGTARGGPSAAPPHELLTWLDNKPDESVVYICFGSRTTLNENQMSALTGALELSNVNFILCAKGSDSAFKQRVGDRGFIVEGWAPQLAILRHRAVGSFVTHCGWNSTLEGISAGVMLLTWPMGADQYADEKLLVDELSVGKRACEGRPDNVPDSVELARLLDESMSEEILERVKVKELSQAAKKAVNGGSSIRDLDMFVKLICEL</sequence>